<feature type="transmembrane region" description="Helical" evidence="6">
    <location>
        <begin position="257"/>
        <end position="283"/>
    </location>
</feature>
<feature type="transmembrane region" description="Helical" evidence="6">
    <location>
        <begin position="111"/>
        <end position="138"/>
    </location>
</feature>
<evidence type="ECO:0000313" key="7">
    <source>
        <dbReference type="EMBL" id="NUU27190.1"/>
    </source>
</evidence>
<feature type="transmembrane region" description="Helical" evidence="6">
    <location>
        <begin position="385"/>
        <end position="411"/>
    </location>
</feature>
<dbReference type="InterPro" id="IPR002293">
    <property type="entry name" value="AA/rel_permease1"/>
</dbReference>
<comment type="caution">
    <text evidence="7">The sequence shown here is derived from an EMBL/GenBank/DDBJ whole genome shotgun (WGS) entry which is preliminary data.</text>
</comment>
<feature type="transmembrane region" description="Helical" evidence="6">
    <location>
        <begin position="177"/>
        <end position="198"/>
    </location>
</feature>
<evidence type="ECO:0000256" key="3">
    <source>
        <dbReference type="ARBA" id="ARBA00022692"/>
    </source>
</evidence>
<dbReference type="Gene3D" id="1.20.1740.10">
    <property type="entry name" value="Amino acid/polyamine transporter I"/>
    <property type="match status" value="1"/>
</dbReference>
<proteinExistence type="predicted"/>
<dbReference type="GO" id="GO:0022857">
    <property type="term" value="F:transmembrane transporter activity"/>
    <property type="evidence" value="ECO:0007669"/>
    <property type="project" value="InterPro"/>
</dbReference>
<keyword evidence="5 6" id="KW-0472">Membrane</keyword>
<feature type="transmembrane region" description="Helical" evidence="6">
    <location>
        <begin position="68"/>
        <end position="90"/>
    </location>
</feature>
<feature type="transmembrane region" description="Helical" evidence="6">
    <location>
        <begin position="457"/>
        <end position="475"/>
    </location>
</feature>
<evidence type="ECO:0000256" key="1">
    <source>
        <dbReference type="ARBA" id="ARBA00004651"/>
    </source>
</evidence>
<feature type="transmembrane region" description="Helical" evidence="6">
    <location>
        <begin position="39"/>
        <end position="62"/>
    </location>
</feature>
<feature type="transmembrane region" description="Helical" evidence="6">
    <location>
        <begin position="360"/>
        <end position="379"/>
    </location>
</feature>
<evidence type="ECO:0000256" key="2">
    <source>
        <dbReference type="ARBA" id="ARBA00022475"/>
    </source>
</evidence>
<dbReference type="Pfam" id="PF13520">
    <property type="entry name" value="AA_permease_2"/>
    <property type="match status" value="1"/>
</dbReference>
<organism evidence="7 8">
    <name type="scientific">Curtobacterium citreum</name>
    <dbReference type="NCBI Taxonomy" id="2036"/>
    <lineage>
        <taxon>Bacteria</taxon>
        <taxon>Bacillati</taxon>
        <taxon>Actinomycetota</taxon>
        <taxon>Actinomycetes</taxon>
        <taxon>Micrococcales</taxon>
        <taxon>Microbacteriaceae</taxon>
        <taxon>Curtobacterium</taxon>
    </lineage>
</organism>
<dbReference type="PANTHER" id="PTHR42770">
    <property type="entry name" value="AMINO ACID TRANSPORTER-RELATED"/>
    <property type="match status" value="1"/>
</dbReference>
<dbReference type="GO" id="GO:0005886">
    <property type="term" value="C:plasma membrane"/>
    <property type="evidence" value="ECO:0007669"/>
    <property type="project" value="UniProtKB-SubCell"/>
</dbReference>
<dbReference type="AlphaFoldDB" id="A0A850DSR0"/>
<comment type="subcellular location">
    <subcellularLocation>
        <location evidence="1">Cell membrane</location>
        <topology evidence="1">Multi-pass membrane protein</topology>
    </subcellularLocation>
</comment>
<keyword evidence="4 6" id="KW-1133">Transmembrane helix</keyword>
<gene>
    <name evidence="7" type="ORF">HP467_03540</name>
</gene>
<sequence>MTEATGSAALTSVPIDRIPDHVARSRSPRLVGNMGTAQLALTVLAFSSPLTSMAGYFSLTILSNGTTAPVSFLIITLVLLVFSVGYMAMTKRMPKPGAFYAYITEGLGRRIGLGSAFLATASYSLMCVGIYCFVGMTASGLVAKFVGVTIPWWLGTAVAWALIGVLGYCNVEVSARVLTWVMAVEVGIVVIFDVVIAVRGGAGGAGISVSSFDFGTFFHGQVWVGLLFAMLVFIGFEATALYRDEVKRPEVTIPRATYFSVVFIGVLYTASVWMLVAAFGASAQNTATDHTAGMFAIATDRYIGTWFSDIVTVLLVTAVLASVLSTHNISSRYLFAISADGSLPSQLGQVHPKFRSPHRASLAISGLMLAVLIVVVTLRSDPSTVYAQLAGLGGAGVLLLMVLVSVAVVVWFARQRRQHTATIWSSVIAPAVAAIVLTALTVFAISNFDLVAGTKGAVWVLLGIVVVTFAAGFLIPSWRRRAADTSNDAQL</sequence>
<accession>A0A850DSR0</accession>
<dbReference type="RefSeq" id="WP_175325253.1">
    <property type="nucleotide sequence ID" value="NZ_JABMCG010000078.1"/>
</dbReference>
<keyword evidence="3 6" id="KW-0812">Transmembrane</keyword>
<evidence type="ECO:0000256" key="4">
    <source>
        <dbReference type="ARBA" id="ARBA00022989"/>
    </source>
</evidence>
<feature type="transmembrane region" description="Helical" evidence="6">
    <location>
        <begin position="423"/>
        <end position="445"/>
    </location>
</feature>
<dbReference type="InterPro" id="IPR050367">
    <property type="entry name" value="APC_superfamily"/>
</dbReference>
<keyword evidence="2" id="KW-1003">Cell membrane</keyword>
<feature type="transmembrane region" description="Helical" evidence="6">
    <location>
        <begin position="303"/>
        <end position="324"/>
    </location>
</feature>
<evidence type="ECO:0000313" key="8">
    <source>
        <dbReference type="Proteomes" id="UP000539146"/>
    </source>
</evidence>
<dbReference type="EMBL" id="JABMCG010000078">
    <property type="protein sequence ID" value="NUU27190.1"/>
    <property type="molecule type" value="Genomic_DNA"/>
</dbReference>
<feature type="transmembrane region" description="Helical" evidence="6">
    <location>
        <begin position="150"/>
        <end position="170"/>
    </location>
</feature>
<dbReference type="Proteomes" id="UP000539146">
    <property type="component" value="Unassembled WGS sequence"/>
</dbReference>
<feature type="transmembrane region" description="Helical" evidence="6">
    <location>
        <begin position="218"/>
        <end position="236"/>
    </location>
</feature>
<dbReference type="PANTHER" id="PTHR42770:SF16">
    <property type="entry name" value="AMINO ACID PERMEASE"/>
    <property type="match status" value="1"/>
</dbReference>
<dbReference type="PIRSF" id="PIRSF006060">
    <property type="entry name" value="AA_transporter"/>
    <property type="match status" value="1"/>
</dbReference>
<protein>
    <submittedName>
        <fullName evidence="7">APC family permease</fullName>
    </submittedName>
</protein>
<evidence type="ECO:0000256" key="5">
    <source>
        <dbReference type="ARBA" id="ARBA00023136"/>
    </source>
</evidence>
<evidence type="ECO:0000256" key="6">
    <source>
        <dbReference type="SAM" id="Phobius"/>
    </source>
</evidence>
<reference evidence="7 8" key="1">
    <citation type="submission" date="2020-05" db="EMBL/GenBank/DDBJ databases">
        <title>Genome Sequencing of Type Strains.</title>
        <authorList>
            <person name="Lemaire J.F."/>
            <person name="Inderbitzin P."/>
            <person name="Gregorio O.A."/>
            <person name="Collins S.B."/>
            <person name="Wespe N."/>
            <person name="Knight-Connoni V."/>
        </authorList>
    </citation>
    <scope>NUCLEOTIDE SEQUENCE [LARGE SCALE GENOMIC DNA]</scope>
    <source>
        <strain evidence="7 8">DSM 20512</strain>
    </source>
</reference>
<name>A0A850DSR0_9MICO</name>